<comment type="caution">
    <text evidence="3">The sequence shown here is derived from an EMBL/GenBank/DDBJ whole genome shotgun (WGS) entry which is preliminary data.</text>
</comment>
<evidence type="ECO:0000313" key="3">
    <source>
        <dbReference type="EMBL" id="OJT12846.1"/>
    </source>
</evidence>
<evidence type="ECO:0000313" key="4">
    <source>
        <dbReference type="Proteomes" id="UP000184267"/>
    </source>
</evidence>
<feature type="region of interest" description="Disordered" evidence="1">
    <location>
        <begin position="520"/>
        <end position="572"/>
    </location>
</feature>
<evidence type="ECO:0000256" key="2">
    <source>
        <dbReference type="SAM" id="Phobius"/>
    </source>
</evidence>
<gene>
    <name evidence="3" type="ORF">TRAPUB_10681</name>
</gene>
<feature type="compositionally biased region" description="Polar residues" evidence="1">
    <location>
        <begin position="562"/>
        <end position="572"/>
    </location>
</feature>
<keyword evidence="2" id="KW-0472">Membrane</keyword>
<evidence type="ECO:0000256" key="1">
    <source>
        <dbReference type="SAM" id="MobiDB-lite"/>
    </source>
</evidence>
<accession>A0A1M2VZ89</accession>
<dbReference type="OrthoDB" id="3266941at2759"/>
<organism evidence="3 4">
    <name type="scientific">Trametes pubescens</name>
    <name type="common">White-rot fungus</name>
    <dbReference type="NCBI Taxonomy" id="154538"/>
    <lineage>
        <taxon>Eukaryota</taxon>
        <taxon>Fungi</taxon>
        <taxon>Dikarya</taxon>
        <taxon>Basidiomycota</taxon>
        <taxon>Agaricomycotina</taxon>
        <taxon>Agaricomycetes</taxon>
        <taxon>Polyporales</taxon>
        <taxon>Polyporaceae</taxon>
        <taxon>Trametes</taxon>
    </lineage>
</organism>
<sequence length="660" mass="69443">MFSSLSAALVGLGSSFSFSLAFLFAALALAPLPVAARFASITFSSVQQCGSFNVNFVGGKAPDALPLTLSILPLNGTPVFLELPSDAWNATAQTGAAVTFVPFPVGTEFIASLDDANGQGTALVSDVLVVDPSDTDDTSCLPTNSVPFTPQYTALAPLEQCEPFSVLFNATSGRTSPTVRGFTPRGASYPVNQSAPFDDASGVANYTMDAARDTQVVFLYKDPSGYTEVSARMPVLGDIQSSTSCIPTNPLANSATLETTTSDSRVTPKIAVIVIAVCAGVVAIVATAMVTWYIIHRRRVRAQKFTKLDEVQSPTGTGPDPEKQQQGMRRVGSPPPRIITSVNTSPISPVDPRYEELTRYLRNPPYTSMVVTPTSPDGRDPFGEQGMGGSLLGSLSARESLGARDALGATALGNNGSSLSLPWVRETPSVAYSAAARSSMFDPTTEHMPGTSPYFGRMAITPDNSLASVSVLRRPASAQTATTVSSQEIDHILEMATIYGANDLPDMPRPAVTAPATLRQSAYMAGRESRRESGIFSARQSPADSPTTATSSLHGRAGSLALSHSTSQSTLRLNKFREPPLATLPSSPLPSPSARPSFDIDGVAVRDSRSGAAVLQVPRMPLRAALNRNTSSATRASVYSVDDDGLADFAMLQAPTRGSR</sequence>
<keyword evidence="4" id="KW-1185">Reference proteome</keyword>
<proteinExistence type="predicted"/>
<dbReference type="Proteomes" id="UP000184267">
    <property type="component" value="Unassembled WGS sequence"/>
</dbReference>
<protein>
    <submittedName>
        <fullName evidence="3">Uncharacterized protein</fullName>
    </submittedName>
</protein>
<dbReference type="EMBL" id="MNAD01000447">
    <property type="protein sequence ID" value="OJT12846.1"/>
    <property type="molecule type" value="Genomic_DNA"/>
</dbReference>
<name>A0A1M2VZ89_TRAPU</name>
<reference evidence="3 4" key="1">
    <citation type="submission" date="2016-10" db="EMBL/GenBank/DDBJ databases">
        <title>Genome sequence of the basidiomycete white-rot fungus Trametes pubescens.</title>
        <authorList>
            <person name="Makela M.R."/>
            <person name="Granchi Z."/>
            <person name="Peng M."/>
            <person name="De Vries R.P."/>
            <person name="Grigoriev I."/>
            <person name="Riley R."/>
            <person name="Hilden K."/>
        </authorList>
    </citation>
    <scope>NUCLEOTIDE SEQUENCE [LARGE SCALE GENOMIC DNA]</scope>
    <source>
        <strain evidence="3 4">FBCC735</strain>
    </source>
</reference>
<feature type="compositionally biased region" description="Low complexity" evidence="1">
    <location>
        <begin position="541"/>
        <end position="552"/>
    </location>
</feature>
<feature type="transmembrane region" description="Helical" evidence="2">
    <location>
        <begin position="270"/>
        <end position="295"/>
    </location>
</feature>
<keyword evidence="2" id="KW-0812">Transmembrane</keyword>
<feature type="region of interest" description="Disordered" evidence="1">
    <location>
        <begin position="309"/>
        <end position="346"/>
    </location>
</feature>
<keyword evidence="2" id="KW-1133">Transmembrane helix</keyword>
<dbReference type="AlphaFoldDB" id="A0A1M2VZ89"/>
<dbReference type="OMA" id="MPGTSPY"/>